<protein>
    <submittedName>
        <fullName evidence="3">Dabb family protein</fullName>
    </submittedName>
</protein>
<accession>A0A927F8X1</accession>
<name>A0A927F8X1_9BACT</name>
<dbReference type="Proteomes" id="UP000622317">
    <property type="component" value="Unassembled WGS sequence"/>
</dbReference>
<gene>
    <name evidence="3" type="ORF">IEN85_10365</name>
</gene>
<dbReference type="Pfam" id="PF07876">
    <property type="entry name" value="Dabb"/>
    <property type="match status" value="1"/>
</dbReference>
<feature type="chain" id="PRO_5036861484" evidence="1">
    <location>
        <begin position="24"/>
        <end position="129"/>
    </location>
</feature>
<dbReference type="AlphaFoldDB" id="A0A927F8X1"/>
<sequence length="129" mass="14178">MKKVALTLISLACLAFGAITLNAAHHEKHDAITPGTVIHVVTVSWKADATDEGIQAALDGVVTLAKEYDGIERVWIKTIKAQGNRSHAFVMEFKNPQALKDYAGSAAQKKWYEVYYPVREGSTTFDITN</sequence>
<dbReference type="EMBL" id="JACYFG010000022">
    <property type="protein sequence ID" value="MBD5779891.1"/>
    <property type="molecule type" value="Genomic_DNA"/>
</dbReference>
<evidence type="ECO:0000313" key="3">
    <source>
        <dbReference type="EMBL" id="MBD5779891.1"/>
    </source>
</evidence>
<evidence type="ECO:0000259" key="2">
    <source>
        <dbReference type="PROSITE" id="PS51502"/>
    </source>
</evidence>
<proteinExistence type="predicted"/>
<dbReference type="InterPro" id="IPR013097">
    <property type="entry name" value="Dabb"/>
</dbReference>
<dbReference type="InterPro" id="IPR011008">
    <property type="entry name" value="Dimeric_a/b-barrel"/>
</dbReference>
<reference evidence="3" key="1">
    <citation type="submission" date="2020-09" db="EMBL/GenBank/DDBJ databases">
        <title>Pelagicoccus enzymogenes sp. nov. with an EPS production, isolated from marine sediment.</title>
        <authorList>
            <person name="Feng X."/>
        </authorList>
    </citation>
    <scope>NUCLEOTIDE SEQUENCE</scope>
    <source>
        <strain evidence="3">NFK12</strain>
    </source>
</reference>
<feature type="signal peptide" evidence="1">
    <location>
        <begin position="1"/>
        <end position="23"/>
    </location>
</feature>
<comment type="caution">
    <text evidence="3">The sequence shown here is derived from an EMBL/GenBank/DDBJ whole genome shotgun (WGS) entry which is preliminary data.</text>
</comment>
<dbReference type="PROSITE" id="PS51502">
    <property type="entry name" value="S_R_A_B_BARREL"/>
    <property type="match status" value="1"/>
</dbReference>
<feature type="domain" description="Stress-response A/B barrel" evidence="2">
    <location>
        <begin position="37"/>
        <end position="127"/>
    </location>
</feature>
<organism evidence="3 4">
    <name type="scientific">Pelagicoccus enzymogenes</name>
    <dbReference type="NCBI Taxonomy" id="2773457"/>
    <lineage>
        <taxon>Bacteria</taxon>
        <taxon>Pseudomonadati</taxon>
        <taxon>Verrucomicrobiota</taxon>
        <taxon>Opitutia</taxon>
        <taxon>Puniceicoccales</taxon>
        <taxon>Pelagicoccaceae</taxon>
        <taxon>Pelagicoccus</taxon>
    </lineage>
</organism>
<dbReference type="RefSeq" id="WP_191617020.1">
    <property type="nucleotide sequence ID" value="NZ_JACYFG010000022.1"/>
</dbReference>
<evidence type="ECO:0000313" key="4">
    <source>
        <dbReference type="Proteomes" id="UP000622317"/>
    </source>
</evidence>
<evidence type="ECO:0000256" key="1">
    <source>
        <dbReference type="SAM" id="SignalP"/>
    </source>
</evidence>
<dbReference type="Gene3D" id="3.30.70.100">
    <property type="match status" value="1"/>
</dbReference>
<dbReference type="SUPFAM" id="SSF54909">
    <property type="entry name" value="Dimeric alpha+beta barrel"/>
    <property type="match status" value="1"/>
</dbReference>
<keyword evidence="1" id="KW-0732">Signal</keyword>
<keyword evidence="4" id="KW-1185">Reference proteome</keyword>